<protein>
    <submittedName>
        <fullName evidence="1">Uncharacterized protein</fullName>
    </submittedName>
</protein>
<dbReference type="EMBL" id="JARQWQ010000114">
    <property type="protein sequence ID" value="KAK2550171.1"/>
    <property type="molecule type" value="Genomic_DNA"/>
</dbReference>
<organism evidence="1 2">
    <name type="scientific">Acropora cervicornis</name>
    <name type="common">Staghorn coral</name>
    <dbReference type="NCBI Taxonomy" id="6130"/>
    <lineage>
        <taxon>Eukaryota</taxon>
        <taxon>Metazoa</taxon>
        <taxon>Cnidaria</taxon>
        <taxon>Anthozoa</taxon>
        <taxon>Hexacorallia</taxon>
        <taxon>Scleractinia</taxon>
        <taxon>Astrocoeniina</taxon>
        <taxon>Acroporidae</taxon>
        <taxon>Acropora</taxon>
    </lineage>
</organism>
<reference evidence="1" key="2">
    <citation type="journal article" date="2023" name="Science">
        <title>Genomic signatures of disease resistance in endangered staghorn corals.</title>
        <authorList>
            <person name="Vollmer S.V."/>
            <person name="Selwyn J.D."/>
            <person name="Despard B.A."/>
            <person name="Roesel C.L."/>
        </authorList>
    </citation>
    <scope>NUCLEOTIDE SEQUENCE</scope>
    <source>
        <strain evidence="1">K2</strain>
    </source>
</reference>
<accession>A0AAD9UU94</accession>
<sequence length="19" mass="2166">MQYLLSSWSLAVLNVISLQ</sequence>
<dbReference type="Proteomes" id="UP001249851">
    <property type="component" value="Unassembled WGS sequence"/>
</dbReference>
<proteinExistence type="predicted"/>
<name>A0AAD9UU94_ACRCE</name>
<keyword evidence="2" id="KW-1185">Reference proteome</keyword>
<evidence type="ECO:0000313" key="1">
    <source>
        <dbReference type="EMBL" id="KAK2550171.1"/>
    </source>
</evidence>
<gene>
    <name evidence="1" type="ORF">P5673_029206</name>
</gene>
<comment type="caution">
    <text evidence="1">The sequence shown here is derived from an EMBL/GenBank/DDBJ whole genome shotgun (WGS) entry which is preliminary data.</text>
</comment>
<reference evidence="1" key="1">
    <citation type="journal article" date="2023" name="G3 (Bethesda)">
        <title>Whole genome assembly and annotation of the endangered Caribbean coral Acropora cervicornis.</title>
        <authorList>
            <person name="Selwyn J.D."/>
            <person name="Vollmer S.V."/>
        </authorList>
    </citation>
    <scope>NUCLEOTIDE SEQUENCE</scope>
    <source>
        <strain evidence="1">K2</strain>
    </source>
</reference>
<evidence type="ECO:0000313" key="2">
    <source>
        <dbReference type="Proteomes" id="UP001249851"/>
    </source>
</evidence>
<dbReference type="AlphaFoldDB" id="A0AAD9UU94"/>